<dbReference type="EMBL" id="SGXD01000001">
    <property type="protein sequence ID" value="RZS90978.1"/>
    <property type="molecule type" value="Genomic_DNA"/>
</dbReference>
<dbReference type="Proteomes" id="UP000293638">
    <property type="component" value="Unassembled WGS sequence"/>
</dbReference>
<gene>
    <name evidence="2" type="ORF">EV189_0209</name>
</gene>
<dbReference type="OrthoDB" id="9831875at2"/>
<evidence type="ECO:0000313" key="2">
    <source>
        <dbReference type="EMBL" id="RZS90978.1"/>
    </source>
</evidence>
<accession>A0A4Q7NVS1</accession>
<evidence type="ECO:0000313" key="3">
    <source>
        <dbReference type="Proteomes" id="UP000293638"/>
    </source>
</evidence>
<dbReference type="PROSITE" id="PS51318">
    <property type="entry name" value="TAT"/>
    <property type="match status" value="1"/>
</dbReference>
<feature type="signal peptide" evidence="1">
    <location>
        <begin position="1"/>
        <end position="36"/>
    </location>
</feature>
<dbReference type="RefSeq" id="WP_130491098.1">
    <property type="nucleotide sequence ID" value="NZ_SGXD01000001.1"/>
</dbReference>
<sequence>MVETRTVATARRARRSAARRRALAAGLGGLTTVAVAAPLAPAHAASTPPTARAVVAALARQGLDVRHARDEGPRTVVRGGTCVTLARLGCEQMVSTLDASVIGFRTTAQAAAYVGGADDTAARVGRVVLSYGSPARVVPSRRPAYERALRALLRETPTATDAVRITVQLAAEGLLMRHARDEGPDGVRLGAAAEIPGAVDMVATDGPAVIRFASPRAAADYVGGADDEAARVGSWVLSFGAPERVARAQQPVYVAALRRVVLR</sequence>
<dbReference type="InterPro" id="IPR006311">
    <property type="entry name" value="TAT_signal"/>
</dbReference>
<protein>
    <submittedName>
        <fullName evidence="2">Uncharacterized protein</fullName>
    </submittedName>
</protein>
<evidence type="ECO:0000256" key="1">
    <source>
        <dbReference type="SAM" id="SignalP"/>
    </source>
</evidence>
<dbReference type="AlphaFoldDB" id="A0A4Q7NVS1"/>
<proteinExistence type="predicted"/>
<name>A0A4Q7NVS1_9ACTN</name>
<keyword evidence="3" id="KW-1185">Reference proteome</keyword>
<organism evidence="2 3">
    <name type="scientific">Motilibacter rhizosphaerae</name>
    <dbReference type="NCBI Taxonomy" id="598652"/>
    <lineage>
        <taxon>Bacteria</taxon>
        <taxon>Bacillati</taxon>
        <taxon>Actinomycetota</taxon>
        <taxon>Actinomycetes</taxon>
        <taxon>Motilibacterales</taxon>
        <taxon>Motilibacteraceae</taxon>
        <taxon>Motilibacter</taxon>
    </lineage>
</organism>
<feature type="chain" id="PRO_5038773076" evidence="1">
    <location>
        <begin position="37"/>
        <end position="263"/>
    </location>
</feature>
<keyword evidence="1" id="KW-0732">Signal</keyword>
<comment type="caution">
    <text evidence="2">The sequence shown here is derived from an EMBL/GenBank/DDBJ whole genome shotgun (WGS) entry which is preliminary data.</text>
</comment>
<reference evidence="2 3" key="1">
    <citation type="submission" date="2019-02" db="EMBL/GenBank/DDBJ databases">
        <title>Genomic Encyclopedia of Type Strains, Phase IV (KMG-IV): sequencing the most valuable type-strain genomes for metagenomic binning, comparative biology and taxonomic classification.</title>
        <authorList>
            <person name="Goeker M."/>
        </authorList>
    </citation>
    <scope>NUCLEOTIDE SEQUENCE [LARGE SCALE GENOMIC DNA]</scope>
    <source>
        <strain evidence="2 3">DSM 45622</strain>
    </source>
</reference>